<feature type="region of interest" description="Disordered" evidence="8">
    <location>
        <begin position="290"/>
        <end position="356"/>
    </location>
</feature>
<evidence type="ECO:0000256" key="1">
    <source>
        <dbReference type="ARBA" id="ARBA00000707"/>
    </source>
</evidence>
<feature type="compositionally biased region" description="Basic residues" evidence="8">
    <location>
        <begin position="326"/>
        <end position="340"/>
    </location>
</feature>
<dbReference type="PANTHER" id="PTHR24006:SF888">
    <property type="entry name" value="UBIQUITIN CARBOXYL-TERMINAL HYDROLASE 30"/>
    <property type="match status" value="1"/>
</dbReference>
<dbReference type="Gene3D" id="3.90.70.10">
    <property type="entry name" value="Cysteine proteinases"/>
    <property type="match status" value="2"/>
</dbReference>
<evidence type="ECO:0000256" key="5">
    <source>
        <dbReference type="ARBA" id="ARBA00022801"/>
    </source>
</evidence>
<dbReference type="Pfam" id="PF00443">
    <property type="entry name" value="UCH"/>
    <property type="match status" value="1"/>
</dbReference>
<evidence type="ECO:0000256" key="8">
    <source>
        <dbReference type="SAM" id="MobiDB-lite"/>
    </source>
</evidence>
<evidence type="ECO:0000256" key="3">
    <source>
        <dbReference type="ARBA" id="ARBA00022670"/>
    </source>
</evidence>
<keyword evidence="4 7" id="KW-0833">Ubl conjugation pathway</keyword>
<feature type="compositionally biased region" description="Basic and acidic residues" evidence="8">
    <location>
        <begin position="296"/>
        <end position="325"/>
    </location>
</feature>
<evidence type="ECO:0000256" key="4">
    <source>
        <dbReference type="ARBA" id="ARBA00022786"/>
    </source>
</evidence>
<accession>A0A7S3XE49</accession>
<feature type="domain" description="USP" evidence="9">
    <location>
        <begin position="9"/>
        <end position="838"/>
    </location>
</feature>
<keyword evidence="6 7" id="KW-0788">Thiol protease</keyword>
<comment type="similarity">
    <text evidence="2 7">Belongs to the peptidase C19 family.</text>
</comment>
<dbReference type="GO" id="GO:0005829">
    <property type="term" value="C:cytosol"/>
    <property type="evidence" value="ECO:0007669"/>
    <property type="project" value="TreeGrafter"/>
</dbReference>
<dbReference type="PROSITE" id="PS00973">
    <property type="entry name" value="USP_2"/>
    <property type="match status" value="1"/>
</dbReference>
<evidence type="ECO:0000256" key="6">
    <source>
        <dbReference type="ARBA" id="ARBA00022807"/>
    </source>
</evidence>
<dbReference type="EC" id="3.4.19.12" evidence="7"/>
<feature type="region of interest" description="Disordered" evidence="8">
    <location>
        <begin position="40"/>
        <end position="59"/>
    </location>
</feature>
<dbReference type="AlphaFoldDB" id="A0A7S3XE49"/>
<feature type="compositionally biased region" description="Polar residues" evidence="8">
    <location>
        <begin position="102"/>
        <end position="118"/>
    </location>
</feature>
<evidence type="ECO:0000313" key="10">
    <source>
        <dbReference type="EMBL" id="CAE0607923.1"/>
    </source>
</evidence>
<feature type="compositionally biased region" description="Basic and acidic residues" evidence="8">
    <location>
        <begin position="46"/>
        <end position="59"/>
    </location>
</feature>
<dbReference type="InterPro" id="IPR018200">
    <property type="entry name" value="USP_CS"/>
</dbReference>
<keyword evidence="5 7" id="KW-0378">Hydrolase</keyword>
<evidence type="ECO:0000259" key="9">
    <source>
        <dbReference type="PROSITE" id="PS50235"/>
    </source>
</evidence>
<dbReference type="GO" id="GO:0006508">
    <property type="term" value="P:proteolysis"/>
    <property type="evidence" value="ECO:0007669"/>
    <property type="project" value="UniProtKB-KW"/>
</dbReference>
<dbReference type="GO" id="GO:0016579">
    <property type="term" value="P:protein deubiquitination"/>
    <property type="evidence" value="ECO:0007669"/>
    <property type="project" value="InterPro"/>
</dbReference>
<dbReference type="GO" id="GO:0005634">
    <property type="term" value="C:nucleus"/>
    <property type="evidence" value="ECO:0007669"/>
    <property type="project" value="TreeGrafter"/>
</dbReference>
<comment type="function">
    <text evidence="7">Recognizes and hydrolyzes the peptide bond at the C-terminal Gly of ubiquitin. Involved in the processing of poly-ubiquitin precursors as well as that of ubiquitinated proteins.</text>
</comment>
<name>A0A7S3XE49_9CHLO</name>
<feature type="compositionally biased region" description="Basic and acidic residues" evidence="8">
    <location>
        <begin position="383"/>
        <end position="405"/>
    </location>
</feature>
<evidence type="ECO:0000256" key="7">
    <source>
        <dbReference type="RuleBase" id="RU366025"/>
    </source>
</evidence>
<dbReference type="CDD" id="cd02257">
    <property type="entry name" value="Peptidase_C19"/>
    <property type="match status" value="1"/>
</dbReference>
<dbReference type="InterPro" id="IPR050164">
    <property type="entry name" value="Peptidase_C19"/>
</dbReference>
<feature type="compositionally biased region" description="Low complexity" evidence="8">
    <location>
        <begin position="82"/>
        <end position="94"/>
    </location>
</feature>
<dbReference type="PROSITE" id="PS00972">
    <property type="entry name" value="USP_1"/>
    <property type="match status" value="1"/>
</dbReference>
<evidence type="ECO:0000256" key="2">
    <source>
        <dbReference type="ARBA" id="ARBA00009085"/>
    </source>
</evidence>
<dbReference type="GO" id="GO:0004843">
    <property type="term" value="F:cysteine-type deubiquitinase activity"/>
    <property type="evidence" value="ECO:0007669"/>
    <property type="project" value="UniProtKB-UniRule"/>
</dbReference>
<dbReference type="PROSITE" id="PS50235">
    <property type="entry name" value="USP_3"/>
    <property type="match status" value="1"/>
</dbReference>
<gene>
    <name evidence="10" type="ORF">PSAL00342_LOCUS1740</name>
</gene>
<feature type="region of interest" description="Disordered" evidence="8">
    <location>
        <begin position="73"/>
        <end position="119"/>
    </location>
</feature>
<proteinExistence type="inferred from homology"/>
<feature type="region of interest" description="Disordered" evidence="8">
    <location>
        <begin position="701"/>
        <end position="724"/>
    </location>
</feature>
<sequence length="842" mass="93756">MTVNEQGPRGLRNLGNTCYLNSVLQVLACVGDVQQALSQNQEDVNGEERGKPGEYETPVEDKCSEVQLNPCHEQGQHRGELLRNNSSSSESGRGSSEEKVEQSNGSGKVKSASMSSGAPRTLALTLKEALDTTKGESSTGAVLLLRELCKRAPMFRGGAQQDAHELLRVLLEALMEEETKRLRGQGRNVASNQKETHGPEDQCCSNSAEEAEVCGDPDRQEKDAGSTLPATWVENTFGMTIQSCVMCLQCGGSKNANEPYLDISLELPEMSSKKKKSSLRKSISRWAKGWRMSNKSGKEVEDGNGTSEKEKKRMEKEAKKEEKMKKNGKHKGTGKGRKQRGWFGSGGNGYDYENGDHIEETKSSAQLDADHHGNGVHNGMPKTNEKDTDTGSGKYLEKSANEPDGKVVQQLNVDSSPATKEKLPGTAVLLSVCLTNFTRVEKLGADCKVCCDTCTKNSIESKLARLVDDPNKPSQEQDNKQTVGACSATERTKRTHKRALSWADINGNGLIEKVHEVPGSQDNRRTDLWRAACGLDKFFKQFTIPSKDGKGEQPWFSLTALLKGCRLEVCLKPAGNGTSLEKKLLNEKLCHRFSVDIGFIDRQVEDDVLRLSFFAEIIFDCFTSLFLSGGIDHLKQWSAGGLKMILHDGGSMSESFDYNSSGEESLSSTDSDCVTWQLCGQLPGSEKRWYFPRDFTEVEKYDHEPHETPKNQSKKEPKSVLRDSTRQLKILNPPRVLTLHIKRFQQRGRTFSKYSTYIAFPLELYLDPYCFETCASKHRKYRLLGVVEHLGKTLQFGHYVAHVQSGNSWYYVSDEYVRQESVEEVLACNAYILLYEMVPCTT</sequence>
<dbReference type="SUPFAM" id="SSF54001">
    <property type="entry name" value="Cysteine proteinases"/>
    <property type="match status" value="1"/>
</dbReference>
<dbReference type="InterPro" id="IPR001394">
    <property type="entry name" value="Peptidase_C19_UCH"/>
</dbReference>
<organism evidence="10">
    <name type="scientific">Picocystis salinarum</name>
    <dbReference type="NCBI Taxonomy" id="88271"/>
    <lineage>
        <taxon>Eukaryota</taxon>
        <taxon>Viridiplantae</taxon>
        <taxon>Chlorophyta</taxon>
        <taxon>Picocystophyceae</taxon>
        <taxon>Picocystales</taxon>
        <taxon>Picocystaceae</taxon>
        <taxon>Picocystis</taxon>
    </lineage>
</organism>
<comment type="catalytic activity">
    <reaction evidence="1 7">
        <text>Thiol-dependent hydrolysis of ester, thioester, amide, peptide and isopeptide bonds formed by the C-terminal Gly of ubiquitin (a 76-residue protein attached to proteins as an intracellular targeting signal).</text>
        <dbReference type="EC" id="3.4.19.12"/>
    </reaction>
</comment>
<keyword evidence="3 7" id="KW-0645">Protease</keyword>
<dbReference type="PANTHER" id="PTHR24006">
    <property type="entry name" value="UBIQUITIN CARBOXYL-TERMINAL HYDROLASE"/>
    <property type="match status" value="1"/>
</dbReference>
<dbReference type="EMBL" id="HBIS01001956">
    <property type="protein sequence ID" value="CAE0607923.1"/>
    <property type="molecule type" value="Transcribed_RNA"/>
</dbReference>
<feature type="region of interest" description="Disordered" evidence="8">
    <location>
        <begin position="368"/>
        <end position="406"/>
    </location>
</feature>
<reference evidence="10" key="1">
    <citation type="submission" date="2021-01" db="EMBL/GenBank/DDBJ databases">
        <authorList>
            <person name="Corre E."/>
            <person name="Pelletier E."/>
            <person name="Niang G."/>
            <person name="Scheremetjew M."/>
            <person name="Finn R."/>
            <person name="Kale V."/>
            <person name="Holt S."/>
            <person name="Cochrane G."/>
            <person name="Meng A."/>
            <person name="Brown T."/>
            <person name="Cohen L."/>
        </authorList>
    </citation>
    <scope>NUCLEOTIDE SEQUENCE</scope>
    <source>
        <strain evidence="10">CCMP1897</strain>
    </source>
</reference>
<dbReference type="InterPro" id="IPR028889">
    <property type="entry name" value="USP"/>
</dbReference>
<feature type="region of interest" description="Disordered" evidence="8">
    <location>
        <begin position="182"/>
        <end position="225"/>
    </location>
</feature>
<protein>
    <recommendedName>
        <fullName evidence="7">Ubiquitin carboxyl-terminal hydrolase</fullName>
        <ecNumber evidence="7">3.4.19.12</ecNumber>
    </recommendedName>
</protein>
<dbReference type="InterPro" id="IPR038765">
    <property type="entry name" value="Papain-like_cys_pep_sf"/>
</dbReference>